<protein>
    <recommendedName>
        <fullName evidence="4">ABC-2 type transport system permease protein</fullName>
    </recommendedName>
</protein>
<feature type="transmembrane region" description="Helical" evidence="1">
    <location>
        <begin position="168"/>
        <end position="185"/>
    </location>
</feature>
<feature type="transmembrane region" description="Helical" evidence="1">
    <location>
        <begin position="449"/>
        <end position="468"/>
    </location>
</feature>
<feature type="transmembrane region" description="Helical" evidence="1">
    <location>
        <begin position="349"/>
        <end position="368"/>
    </location>
</feature>
<dbReference type="RefSeq" id="WP_188457055.1">
    <property type="nucleotide sequence ID" value="NZ_BMGM01000001.1"/>
</dbReference>
<proteinExistence type="predicted"/>
<feature type="transmembrane region" description="Helical" evidence="1">
    <location>
        <begin position="374"/>
        <end position="397"/>
    </location>
</feature>
<feature type="transmembrane region" description="Helical" evidence="1">
    <location>
        <begin position="418"/>
        <end position="443"/>
    </location>
</feature>
<feature type="transmembrane region" description="Helical" evidence="1">
    <location>
        <begin position="111"/>
        <end position="133"/>
    </location>
</feature>
<dbReference type="Proteomes" id="UP000599179">
    <property type="component" value="Unassembled WGS sequence"/>
</dbReference>
<dbReference type="InterPro" id="IPR043742">
    <property type="entry name" value="DUF5687"/>
</dbReference>
<feature type="transmembrane region" description="Helical" evidence="1">
    <location>
        <begin position="24"/>
        <end position="48"/>
    </location>
</feature>
<keyword evidence="3" id="KW-1185">Reference proteome</keyword>
<reference evidence="3" key="1">
    <citation type="journal article" date="2019" name="Int. J. Syst. Evol. Microbiol.">
        <title>The Global Catalogue of Microorganisms (GCM) 10K type strain sequencing project: providing services to taxonomists for standard genome sequencing and annotation.</title>
        <authorList>
            <consortium name="The Broad Institute Genomics Platform"/>
            <consortium name="The Broad Institute Genome Sequencing Center for Infectious Disease"/>
            <person name="Wu L."/>
            <person name="Ma J."/>
        </authorList>
    </citation>
    <scope>NUCLEOTIDE SEQUENCE [LARGE SCALE GENOMIC DNA]</scope>
    <source>
        <strain evidence="3">CGMCC 1.12931</strain>
    </source>
</reference>
<evidence type="ECO:0000313" key="2">
    <source>
        <dbReference type="EMBL" id="GGE23555.1"/>
    </source>
</evidence>
<feature type="transmembrane region" description="Helical" evidence="1">
    <location>
        <begin position="300"/>
        <end position="323"/>
    </location>
</feature>
<name>A0ABQ1SAU7_9FLAO</name>
<evidence type="ECO:0008006" key="4">
    <source>
        <dbReference type="Google" id="ProtNLM"/>
    </source>
</evidence>
<keyword evidence="1" id="KW-1133">Transmembrane helix</keyword>
<sequence length="489" mass="56321">MTKTFLSLEWKKFFRSAAFTKGMVIKILMIIGALYFGGIAIVLGVFSFKILQKAVPDVDPLITVNQFLMYWVLGELAFRFFMHQLPVMNIKPLMVLPIKRNKVIQFLLNKTIFSFFNLIALFFFIPFSAVLLYKGYPPFQVLGWLLSLGSIVLCLNFVNFIINKNNTYFYIIVSIAALSIALNKYDVISFTSISESIFYSLYQTPYLVVIPLLLAYFLYKFNFNMVAKQFYLDGIIRKKVKQVETKDLSFIDQLGDIAPFLKNDVRMVWRNKRPKQVLLTGFFFVFYGLFFFTFDMYKDNYFFTAFASIFITGGFLLTFGQYVPSWDSEYYKLMMSQNIPYYQYLKSKWSLMVVGVVIAYILSIPYIYFGLETFAMISAAALFNLGLNSFITLYGGALNRVPVELNTKANAFGNTQGFNATQLLISIPKMLGPYVIFIVPYYFLGFKAGVIALALSGIIGLVFMKYFLKFIEKTYQKGKYKTIAAFAEK</sequence>
<feature type="transmembrane region" description="Helical" evidence="1">
    <location>
        <begin position="139"/>
        <end position="161"/>
    </location>
</feature>
<feature type="transmembrane region" description="Helical" evidence="1">
    <location>
        <begin position="276"/>
        <end position="294"/>
    </location>
</feature>
<accession>A0ABQ1SAU7</accession>
<feature type="transmembrane region" description="Helical" evidence="1">
    <location>
        <begin position="68"/>
        <end position="90"/>
    </location>
</feature>
<evidence type="ECO:0000256" key="1">
    <source>
        <dbReference type="SAM" id="Phobius"/>
    </source>
</evidence>
<keyword evidence="1" id="KW-0472">Membrane</keyword>
<dbReference type="Pfam" id="PF18940">
    <property type="entry name" value="DUF5687"/>
    <property type="match status" value="1"/>
</dbReference>
<gene>
    <name evidence="2" type="ORF">GCM10010832_00290</name>
</gene>
<dbReference type="EMBL" id="BMGM01000001">
    <property type="protein sequence ID" value="GGE23555.1"/>
    <property type="molecule type" value="Genomic_DNA"/>
</dbReference>
<comment type="caution">
    <text evidence="2">The sequence shown here is derived from an EMBL/GenBank/DDBJ whole genome shotgun (WGS) entry which is preliminary data.</text>
</comment>
<feature type="transmembrane region" description="Helical" evidence="1">
    <location>
        <begin position="197"/>
        <end position="219"/>
    </location>
</feature>
<organism evidence="2 3">
    <name type="scientific">Psychroflexus planctonicus</name>
    <dbReference type="NCBI Taxonomy" id="1526575"/>
    <lineage>
        <taxon>Bacteria</taxon>
        <taxon>Pseudomonadati</taxon>
        <taxon>Bacteroidota</taxon>
        <taxon>Flavobacteriia</taxon>
        <taxon>Flavobacteriales</taxon>
        <taxon>Flavobacteriaceae</taxon>
        <taxon>Psychroflexus</taxon>
    </lineage>
</organism>
<keyword evidence="1" id="KW-0812">Transmembrane</keyword>
<evidence type="ECO:0000313" key="3">
    <source>
        <dbReference type="Proteomes" id="UP000599179"/>
    </source>
</evidence>